<keyword evidence="8" id="KW-1185">Reference proteome</keyword>
<dbReference type="InterPro" id="IPR057075">
    <property type="entry name" value="bHLH_IRO3"/>
</dbReference>
<evidence type="ECO:0000256" key="1">
    <source>
        <dbReference type="ARBA" id="ARBA00023015"/>
    </source>
</evidence>
<feature type="compositionally biased region" description="Polar residues" evidence="5">
    <location>
        <begin position="180"/>
        <end position="193"/>
    </location>
</feature>
<dbReference type="EMBL" id="JBBNAF010000010">
    <property type="protein sequence ID" value="KAK9107653.1"/>
    <property type="molecule type" value="Genomic_DNA"/>
</dbReference>
<gene>
    <name evidence="7" type="ORF">Syun_023664</name>
</gene>
<evidence type="ECO:0000256" key="3">
    <source>
        <dbReference type="ARBA" id="ARBA00023163"/>
    </source>
</evidence>
<feature type="compositionally biased region" description="Low complexity" evidence="5">
    <location>
        <begin position="106"/>
        <end position="119"/>
    </location>
</feature>
<evidence type="ECO:0000259" key="6">
    <source>
        <dbReference type="Pfam" id="PF23177"/>
    </source>
</evidence>
<accession>A0AAP0HZU1</accession>
<dbReference type="GO" id="GO:0046983">
    <property type="term" value="F:protein dimerization activity"/>
    <property type="evidence" value="ECO:0007669"/>
    <property type="project" value="InterPro"/>
</dbReference>
<evidence type="ECO:0000313" key="7">
    <source>
        <dbReference type="EMBL" id="KAK9107653.1"/>
    </source>
</evidence>
<feature type="domain" description="Iron-related transcription factor 3 bHLH" evidence="6">
    <location>
        <begin position="12"/>
        <end position="67"/>
    </location>
</feature>
<name>A0AAP0HZU1_9MAGN</name>
<dbReference type="Pfam" id="PF23177">
    <property type="entry name" value="bHLH_IRO3"/>
    <property type="match status" value="1"/>
</dbReference>
<organism evidence="7 8">
    <name type="scientific">Stephania yunnanensis</name>
    <dbReference type="NCBI Taxonomy" id="152371"/>
    <lineage>
        <taxon>Eukaryota</taxon>
        <taxon>Viridiplantae</taxon>
        <taxon>Streptophyta</taxon>
        <taxon>Embryophyta</taxon>
        <taxon>Tracheophyta</taxon>
        <taxon>Spermatophyta</taxon>
        <taxon>Magnoliopsida</taxon>
        <taxon>Ranunculales</taxon>
        <taxon>Menispermaceae</taxon>
        <taxon>Menispermoideae</taxon>
        <taxon>Cissampelideae</taxon>
        <taxon>Stephania</taxon>
    </lineage>
</organism>
<evidence type="ECO:0000256" key="4">
    <source>
        <dbReference type="ARBA" id="ARBA00023242"/>
    </source>
</evidence>
<dbReference type="GO" id="GO:0003677">
    <property type="term" value="F:DNA binding"/>
    <property type="evidence" value="ECO:0007669"/>
    <property type="project" value="UniProtKB-KW"/>
</dbReference>
<dbReference type="SUPFAM" id="SSF47459">
    <property type="entry name" value="HLH, helix-loop-helix DNA-binding domain"/>
    <property type="match status" value="1"/>
</dbReference>
<proteinExistence type="predicted"/>
<sequence>MVRSSQSKKNLRRIPKKIHKAEREKLKRDQLNELFLELDSTRQNNGKASILIDVARLLQDLLSQVASGSVSRGMSCKMRMLSLKQRLRNCRPQLHGRTPSDTAWNASSAKSKQASATSSLQDENMAMPVADPTLQTTPVVAPVYVIPFHHDFEPYSDSETAHAPKMLSNVSRPHARYPTPSDSWSSQLPRQEK</sequence>
<comment type="caution">
    <text evidence="7">The sequence shown here is derived from an EMBL/GenBank/DDBJ whole genome shotgun (WGS) entry which is preliminary data.</text>
</comment>
<feature type="region of interest" description="Disordered" evidence="5">
    <location>
        <begin position="91"/>
        <end position="122"/>
    </location>
</feature>
<evidence type="ECO:0000313" key="8">
    <source>
        <dbReference type="Proteomes" id="UP001420932"/>
    </source>
</evidence>
<keyword evidence="3" id="KW-0804">Transcription</keyword>
<feature type="region of interest" description="Disordered" evidence="5">
    <location>
        <begin position="155"/>
        <end position="193"/>
    </location>
</feature>
<dbReference type="InterPro" id="IPR036638">
    <property type="entry name" value="HLH_DNA-bd_sf"/>
</dbReference>
<evidence type="ECO:0000256" key="5">
    <source>
        <dbReference type="SAM" id="MobiDB-lite"/>
    </source>
</evidence>
<keyword evidence="2" id="KW-0238">DNA-binding</keyword>
<keyword evidence="4" id="KW-0539">Nucleus</keyword>
<evidence type="ECO:0000256" key="2">
    <source>
        <dbReference type="ARBA" id="ARBA00023125"/>
    </source>
</evidence>
<dbReference type="AlphaFoldDB" id="A0AAP0HZU1"/>
<reference evidence="7 8" key="1">
    <citation type="submission" date="2024-01" db="EMBL/GenBank/DDBJ databases">
        <title>Genome assemblies of Stephania.</title>
        <authorList>
            <person name="Yang L."/>
        </authorList>
    </citation>
    <scope>NUCLEOTIDE SEQUENCE [LARGE SCALE GENOMIC DNA]</scope>
    <source>
        <strain evidence="7">YNDBR</strain>
        <tissue evidence="7">Leaf</tissue>
    </source>
</reference>
<dbReference type="PANTHER" id="PTHR47075:SF9">
    <property type="entry name" value="TRANSCRIPTION FACTOR BHLH47"/>
    <property type="match status" value="1"/>
</dbReference>
<protein>
    <recommendedName>
        <fullName evidence="6">Iron-related transcription factor 3 bHLH domain-containing protein</fullName>
    </recommendedName>
</protein>
<dbReference type="PANTHER" id="PTHR47075">
    <property type="entry name" value="TRANSCRIPTION FACTOR BHLH47"/>
    <property type="match status" value="1"/>
</dbReference>
<dbReference type="Proteomes" id="UP001420932">
    <property type="component" value="Unassembled WGS sequence"/>
</dbReference>
<keyword evidence="1" id="KW-0805">Transcription regulation</keyword>